<dbReference type="SUPFAM" id="SSF54909">
    <property type="entry name" value="Dimeric alpha+beta barrel"/>
    <property type="match status" value="1"/>
</dbReference>
<dbReference type="EMBL" id="HBKO01015754">
    <property type="protein sequence ID" value="CAE2213410.1"/>
    <property type="molecule type" value="Transcribed_RNA"/>
</dbReference>
<sequence length="880" mass="95620">MHTIEATEPGMLHHTFDQDPIDPTKFYWLSYLENEALMAHFANPALGPCTAAHGALGVGGFDLNIYGVPSTAVKDFLASAPGIAVTYYESFYGYSHIYGNCTTIADPAYGGLLPIVTVAGLYTKPGLGNVTEYLLAATRAMNTIELTEPRMWHHTFEKDPVDGTKFYWVSFLENEGLLAHFYNPALGAYMAAHGAYGVGGFDLNLYGTASAEVKSFIASAGISTTYYQSLSGYTRIPNMPQCGQIAQTTASNDPNSWQTGNMLPVITVAGVRVKPGQGNVTEYLFAAAQAMNAIEATEPGMLHHTFERDPFDGTKFYWVSFLENEALMAHFYNPALGVYMAAHGAYGIGGFELNLYGTASAEVRSFIGAAGPGMQPTYYESFVGYSLLPRGNCSMMSDPVGRMLPIITVATTKVRQENVTQYLAAVHQAMITIEQTEPGMLFHDFVNDPKNDASFFWTSYLENEALLAHFVNPAMGPYLTAHGLLGVGSFHINMYGTPSMDVRAFIAAAGIPTTYHETVLGFSRIDEFCGGYIQTNTESPPPAASPHFGLTLPIITAAKVLVKPGIGNVTEYLHAAALAMGVIEDTEPGMLHHTFDMDPSDVDYTSGSTFWWVSFLENNAFLEHFSNPAIGPYISAHGEYGIGPFDLMVIGVPTTEVRAAITAAGIPVTYYDSFIGYSRIPDHNCTMMSDPTNRLLPIISIGRLLVKRDNVSQYLAEANIAMNVIEQTEPGMLWHTFDRDPTNETKFQWSSFLENEALLEHMLNPALGPYITAHGELGVGGFDLHVYGTPSAALRGFLASAGMTPTYYESVVGFSRIAEHCGPFPVPSLAEEDDADDRDPVVIGIASAAGGMFFVVMATYVYMNVIDKKDSVDGGRKVEF</sequence>
<dbReference type="AlphaFoldDB" id="A0A7S4HYP8"/>
<evidence type="ECO:0000256" key="1">
    <source>
        <dbReference type="SAM" id="Phobius"/>
    </source>
</evidence>
<keyword evidence="1" id="KW-0472">Membrane</keyword>
<dbReference type="Gene3D" id="3.30.70.100">
    <property type="match status" value="1"/>
</dbReference>
<name>A0A7S4HYP8_9EUKA</name>
<feature type="transmembrane region" description="Helical" evidence="1">
    <location>
        <begin position="841"/>
        <end position="862"/>
    </location>
</feature>
<organism evidence="2">
    <name type="scientific">Prymnesium polylepis</name>
    <dbReference type="NCBI Taxonomy" id="72548"/>
    <lineage>
        <taxon>Eukaryota</taxon>
        <taxon>Haptista</taxon>
        <taxon>Haptophyta</taxon>
        <taxon>Prymnesiophyceae</taxon>
        <taxon>Prymnesiales</taxon>
        <taxon>Prymnesiaceae</taxon>
        <taxon>Prymnesium</taxon>
    </lineage>
</organism>
<dbReference type="InterPro" id="IPR011008">
    <property type="entry name" value="Dimeric_a/b-barrel"/>
</dbReference>
<reference evidence="2" key="1">
    <citation type="submission" date="2021-01" db="EMBL/GenBank/DDBJ databases">
        <authorList>
            <person name="Corre E."/>
            <person name="Pelletier E."/>
            <person name="Niang G."/>
            <person name="Scheremetjew M."/>
            <person name="Finn R."/>
            <person name="Kale V."/>
            <person name="Holt S."/>
            <person name="Cochrane G."/>
            <person name="Meng A."/>
            <person name="Brown T."/>
            <person name="Cohen L."/>
        </authorList>
    </citation>
    <scope>NUCLEOTIDE SEQUENCE</scope>
    <source>
        <strain evidence="2">UIO037</strain>
    </source>
</reference>
<proteinExistence type="predicted"/>
<accession>A0A7S4HYP8</accession>
<protein>
    <submittedName>
        <fullName evidence="2">Uncharacterized protein</fullName>
    </submittedName>
</protein>
<keyword evidence="1" id="KW-0812">Transmembrane</keyword>
<evidence type="ECO:0000313" key="2">
    <source>
        <dbReference type="EMBL" id="CAE2213410.1"/>
    </source>
</evidence>
<keyword evidence="1" id="KW-1133">Transmembrane helix</keyword>
<gene>
    <name evidence="2" type="ORF">CPOL0286_LOCUS7200</name>
</gene>